<dbReference type="AlphaFoldDB" id="A0A1G4MCU9"/>
<keyword evidence="2" id="KW-1185">Reference proteome</keyword>
<dbReference type="OrthoDB" id="4036607at2759"/>
<sequence>MKEEAIDYSNGPGDKVVQAKSATVDILPLEILDLIVEQLSGGGPTSIMDYYNCVKALGRFSPATCDCLKKKVSIFAPSVNESEFVRTLGNRDNALREGNEVPVGTSHLLLHVDERWLATEDRQFISLANESTQVSVVINVKAGLVSFLRLGKLLRYKFPTIGTFHHVLMECNFDTLDCHEERLDIFKEEYYPRGDLLFEHLTILNVETLRMRDDELHEFVKLTPARPIEYAPSIATFLQVNVHMPSLKSLVFVNDKNETSWNKISLTREQFHILNLKDVRLAEYFSVHSLRNWDLPKLRYFSGHELLFNECKNSCGGCRSRFQRSAAMMGNLRLLRDIAIRENPDGLSHFNVSLVPEGVLETSIINWIPFDGVQHEQAIAPPFCIHQETLRKLHLGIINCKRGGTLRAEGLYMPKLKELDISFSGWCPTHCNPEELCMFTFSTWNNLPECRSLTFTDNSSFGPNVVITVDGAAAILPKLVECEGSSRPTYPPRILVI</sequence>
<accession>A0A1G4MCU9</accession>
<proteinExistence type="predicted"/>
<gene>
    <name evidence="1" type="ORF">LAFE_0E01772G</name>
</gene>
<name>A0A1G4MCU9_LACFM</name>
<evidence type="ECO:0000313" key="2">
    <source>
        <dbReference type="Proteomes" id="UP000190831"/>
    </source>
</evidence>
<dbReference type="EMBL" id="LT598488">
    <property type="protein sequence ID" value="SCW01533.1"/>
    <property type="molecule type" value="Genomic_DNA"/>
</dbReference>
<dbReference type="OMA" id="TIENWIP"/>
<reference evidence="2" key="1">
    <citation type="submission" date="2016-03" db="EMBL/GenBank/DDBJ databases">
        <authorList>
            <person name="Devillers H."/>
        </authorList>
    </citation>
    <scope>NUCLEOTIDE SEQUENCE [LARGE SCALE GENOMIC DNA]</scope>
</reference>
<evidence type="ECO:0000313" key="1">
    <source>
        <dbReference type="EMBL" id="SCW01533.1"/>
    </source>
</evidence>
<organism evidence="1 2">
    <name type="scientific">Lachancea fermentati</name>
    <name type="common">Zygosaccharomyces fermentati</name>
    <dbReference type="NCBI Taxonomy" id="4955"/>
    <lineage>
        <taxon>Eukaryota</taxon>
        <taxon>Fungi</taxon>
        <taxon>Dikarya</taxon>
        <taxon>Ascomycota</taxon>
        <taxon>Saccharomycotina</taxon>
        <taxon>Saccharomycetes</taxon>
        <taxon>Saccharomycetales</taxon>
        <taxon>Saccharomycetaceae</taxon>
        <taxon>Lachancea</taxon>
    </lineage>
</organism>
<protein>
    <submittedName>
        <fullName evidence="1">LAFE_0E01772g1_1</fullName>
    </submittedName>
</protein>
<dbReference type="Proteomes" id="UP000190831">
    <property type="component" value="Chromosome E"/>
</dbReference>